<dbReference type="Proteomes" id="UP000240009">
    <property type="component" value="Unassembled WGS sequence"/>
</dbReference>
<name>A0A2S8G404_9BACT</name>
<protein>
    <submittedName>
        <fullName evidence="3">Prepilin-type cleavage/methylation domain-containing protein</fullName>
    </submittedName>
</protein>
<proteinExistence type="predicted"/>
<keyword evidence="1" id="KW-0472">Membrane</keyword>
<dbReference type="NCBIfam" id="TIGR04294">
    <property type="entry name" value="pre_pil_HX9DG"/>
    <property type="match status" value="1"/>
</dbReference>
<dbReference type="NCBIfam" id="TIGR02532">
    <property type="entry name" value="IV_pilin_GFxxxE"/>
    <property type="match status" value="1"/>
</dbReference>
<dbReference type="InterPro" id="IPR012902">
    <property type="entry name" value="N_methyl_site"/>
</dbReference>
<comment type="caution">
    <text evidence="3">The sequence shown here is derived from an EMBL/GenBank/DDBJ whole genome shotgun (WGS) entry which is preliminary data.</text>
</comment>
<accession>A0A2S8G404</accession>
<dbReference type="EMBL" id="PUIA01000016">
    <property type="protein sequence ID" value="PQO39182.1"/>
    <property type="molecule type" value="Genomic_DNA"/>
</dbReference>
<evidence type="ECO:0000313" key="4">
    <source>
        <dbReference type="Proteomes" id="UP000240009"/>
    </source>
</evidence>
<evidence type="ECO:0000313" key="3">
    <source>
        <dbReference type="EMBL" id="PQO39182.1"/>
    </source>
</evidence>
<dbReference type="InterPro" id="IPR027558">
    <property type="entry name" value="Pre_pil_HX9DG_C"/>
</dbReference>
<dbReference type="SUPFAM" id="SSF54523">
    <property type="entry name" value="Pili subunits"/>
    <property type="match status" value="1"/>
</dbReference>
<evidence type="ECO:0000256" key="1">
    <source>
        <dbReference type="SAM" id="Phobius"/>
    </source>
</evidence>
<dbReference type="PANTHER" id="PTHR30093">
    <property type="entry name" value="GENERAL SECRETION PATHWAY PROTEIN G"/>
    <property type="match status" value="1"/>
</dbReference>
<keyword evidence="1" id="KW-0812">Transmembrane</keyword>
<feature type="transmembrane region" description="Helical" evidence="1">
    <location>
        <begin position="12"/>
        <end position="37"/>
    </location>
</feature>
<dbReference type="Pfam" id="PF07963">
    <property type="entry name" value="N_methyl"/>
    <property type="match status" value="1"/>
</dbReference>
<dbReference type="Gene3D" id="3.30.700.10">
    <property type="entry name" value="Glycoprotein, Type 4 Pilin"/>
    <property type="match status" value="1"/>
</dbReference>
<evidence type="ECO:0000259" key="2">
    <source>
        <dbReference type="Pfam" id="PF07596"/>
    </source>
</evidence>
<keyword evidence="1" id="KW-1133">Transmembrane helix</keyword>
<dbReference type="Pfam" id="PF07596">
    <property type="entry name" value="SBP_bac_10"/>
    <property type="match status" value="1"/>
</dbReference>
<organism evidence="3 4">
    <name type="scientific">Blastopirellula marina</name>
    <dbReference type="NCBI Taxonomy" id="124"/>
    <lineage>
        <taxon>Bacteria</taxon>
        <taxon>Pseudomonadati</taxon>
        <taxon>Planctomycetota</taxon>
        <taxon>Planctomycetia</taxon>
        <taxon>Pirellulales</taxon>
        <taxon>Pirellulaceae</taxon>
        <taxon>Blastopirellula</taxon>
    </lineage>
</organism>
<sequence>MHPHHLRAQTRNAFTLVELLVVIAIIGVLIALLLPAVQQAREAARRSQCVNNLKQLALAMHNFHDTNNIFPHCFYTKNPGNTNTWEQWHRFSASYKILPFIEQENLYNQFNLDGTWGYNRDNPMNVRLEAFLCPSSPPATDAAGISWGGPGSNYGWCSGSSPYTAHSCDRSGCNGMITTKVETKMADATDGLSNTVFVSEFLSGDGKDGTPRYPFDILYTGDDTPFNNIVNKDFPTQAEIDAIGQTVEGGASGERSNNGTLWGWYSHGQSLLNTAVPPNWKYPSAGGNCCPGGAHDWGRGFIGARSMHPGGVNAGLGDGSVRFVPETVDLLTWQRMGNARDGQVVTLP</sequence>
<dbReference type="AlphaFoldDB" id="A0A2S8G404"/>
<gene>
    <name evidence="3" type="ORF">C5Y96_04810</name>
</gene>
<feature type="domain" description="DUF1559" evidence="2">
    <location>
        <begin position="38"/>
        <end position="330"/>
    </location>
</feature>
<dbReference type="InterPro" id="IPR011453">
    <property type="entry name" value="DUF1559"/>
</dbReference>
<reference evidence="3 4" key="1">
    <citation type="submission" date="2018-02" db="EMBL/GenBank/DDBJ databases">
        <title>Comparative genomes isolates from brazilian mangrove.</title>
        <authorList>
            <person name="Araujo J.E."/>
            <person name="Taketani R.G."/>
            <person name="Silva M.C.P."/>
            <person name="Loureco M.V."/>
            <person name="Andreote F.D."/>
        </authorList>
    </citation>
    <scope>NUCLEOTIDE SEQUENCE [LARGE SCALE GENOMIC DNA]</scope>
    <source>
        <strain evidence="3 4">HEX-2 MGV</strain>
    </source>
</reference>
<dbReference type="OrthoDB" id="209901at2"/>
<dbReference type="InterPro" id="IPR045584">
    <property type="entry name" value="Pilin-like"/>
</dbReference>
<dbReference type="PANTHER" id="PTHR30093:SF2">
    <property type="entry name" value="TYPE II SECRETION SYSTEM PROTEIN H"/>
    <property type="match status" value="1"/>
</dbReference>